<protein>
    <submittedName>
        <fullName evidence="2">Uncharacterized protein</fullName>
    </submittedName>
</protein>
<feature type="compositionally biased region" description="Basic and acidic residues" evidence="1">
    <location>
        <begin position="169"/>
        <end position="181"/>
    </location>
</feature>
<feature type="region of interest" description="Disordered" evidence="1">
    <location>
        <begin position="272"/>
        <end position="326"/>
    </location>
</feature>
<proteinExistence type="predicted"/>
<dbReference type="EMBL" id="OAPG01000009">
    <property type="protein sequence ID" value="SNX85197.1"/>
    <property type="molecule type" value="Genomic_DNA"/>
</dbReference>
<name>A0AAJ4XNU4_9BASI</name>
<organism evidence="2 3">
    <name type="scientific">Melanopsichium pennsylvanicum</name>
    <dbReference type="NCBI Taxonomy" id="63383"/>
    <lineage>
        <taxon>Eukaryota</taxon>
        <taxon>Fungi</taxon>
        <taxon>Dikarya</taxon>
        <taxon>Basidiomycota</taxon>
        <taxon>Ustilaginomycotina</taxon>
        <taxon>Ustilaginomycetes</taxon>
        <taxon>Ustilaginales</taxon>
        <taxon>Ustilaginaceae</taxon>
        <taxon>Melanopsichium</taxon>
    </lineage>
</organism>
<feature type="compositionally biased region" description="Polar residues" evidence="1">
    <location>
        <begin position="405"/>
        <end position="416"/>
    </location>
</feature>
<feature type="region of interest" description="Disordered" evidence="1">
    <location>
        <begin position="169"/>
        <end position="189"/>
    </location>
</feature>
<evidence type="ECO:0000313" key="2">
    <source>
        <dbReference type="EMBL" id="SNX85197.1"/>
    </source>
</evidence>
<dbReference type="Proteomes" id="UP001294444">
    <property type="component" value="Unassembled WGS sequence"/>
</dbReference>
<comment type="caution">
    <text evidence="2">The sequence shown here is derived from an EMBL/GenBank/DDBJ whole genome shotgun (WGS) entry which is preliminary data.</text>
</comment>
<evidence type="ECO:0000256" key="1">
    <source>
        <dbReference type="SAM" id="MobiDB-lite"/>
    </source>
</evidence>
<feature type="compositionally biased region" description="Low complexity" evidence="1">
    <location>
        <begin position="384"/>
        <end position="397"/>
    </location>
</feature>
<feature type="compositionally biased region" description="Polar residues" evidence="1">
    <location>
        <begin position="289"/>
        <end position="310"/>
    </location>
</feature>
<feature type="region of interest" description="Disordered" evidence="1">
    <location>
        <begin position="213"/>
        <end position="235"/>
    </location>
</feature>
<sequence>MSAAAATANMSQLPTGAPTGALTKPVLKIDPSNLALAPKSLSGFTIPTITITPPDSAPQYSSPVPEQTYEKTVLFVPVKTEELGWDEHGLYWNGTYAYPVHEIYDKEGLAIGRRRKGPAGYRFEEYYDAKKPKRSSTDQGVEEANVRLDEPAPARVETAKCVALAEDKVEDRQSEPMKEEDIVSPTSPTLSVASEMSEDASSVCDDSASLWSRADDDESVCTSPGLMSPPSMDVDRETFAPETLSKKLSDLAPSSPTKNSWLSLGTLPSCSSPWSATSSSRPQSLPIARTNTSKRVTELSQSHRASSTPIVEQRRHSTSSPCSSSSAYNSIIQDLTTSAFAASTMASKSPFRSATLPRATSRTAYSQNKMGGGSVLRPPPQFASFSNSSISSSSGSDNSRKTLLGSRSASKTAATSNRMTHVDFSAGWSFESHSAMHSDRWDDSFASHY</sequence>
<evidence type="ECO:0000313" key="3">
    <source>
        <dbReference type="Proteomes" id="UP001294444"/>
    </source>
</evidence>
<accession>A0AAJ4XNU4</accession>
<feature type="compositionally biased region" description="Low complexity" evidence="1">
    <location>
        <begin position="272"/>
        <end position="284"/>
    </location>
</feature>
<keyword evidence="3" id="KW-1185">Reference proteome</keyword>
<gene>
    <name evidence="2" type="ORF">MEPE_03906</name>
</gene>
<reference evidence="2" key="1">
    <citation type="submission" date="2023-10" db="EMBL/GenBank/DDBJ databases">
        <authorList>
            <person name="Guldener U."/>
        </authorList>
    </citation>
    <scope>NUCLEOTIDE SEQUENCE</scope>
    <source>
        <strain evidence="2">Mp4</strain>
    </source>
</reference>
<feature type="region of interest" description="Disordered" evidence="1">
    <location>
        <begin position="351"/>
        <end position="416"/>
    </location>
</feature>
<feature type="compositionally biased region" description="Polar residues" evidence="1">
    <location>
        <begin position="358"/>
        <end position="369"/>
    </location>
</feature>
<dbReference type="AlphaFoldDB" id="A0AAJ4XNU4"/>